<reference evidence="1 2" key="1">
    <citation type="submission" date="2022-11" db="EMBL/GenBank/DDBJ databases">
        <title>Minimal conservation of predation-associated metabolite biosynthetic gene clusters underscores biosynthetic potential of Myxococcota including descriptions for ten novel species: Archangium lansinium sp. nov., Myxococcus landrumus sp. nov., Nannocystis bai.</title>
        <authorList>
            <person name="Ahearne A."/>
            <person name="Stevens C."/>
            <person name="Dowd S."/>
        </authorList>
    </citation>
    <scope>NUCLEOTIDE SEQUENCE [LARGE SCALE GENOMIC DNA]</scope>
    <source>
        <strain evidence="1 2">NCELM</strain>
    </source>
</reference>
<dbReference type="RefSeq" id="WP_272004869.1">
    <property type="nucleotide sequence ID" value="NZ_JAQNDN010000020.1"/>
</dbReference>
<protein>
    <submittedName>
        <fullName evidence="1">Uncharacterized protein</fullName>
    </submittedName>
</protein>
<dbReference type="EMBL" id="JAQNDN010000020">
    <property type="protein sequence ID" value="MDC0672788.1"/>
    <property type="molecule type" value="Genomic_DNA"/>
</dbReference>
<comment type="caution">
    <text evidence="1">The sequence shown here is derived from an EMBL/GenBank/DDBJ whole genome shotgun (WGS) entry which is preliminary data.</text>
</comment>
<dbReference type="Proteomes" id="UP001217838">
    <property type="component" value="Unassembled WGS sequence"/>
</dbReference>
<evidence type="ECO:0000313" key="1">
    <source>
        <dbReference type="EMBL" id="MDC0672788.1"/>
    </source>
</evidence>
<accession>A0ABT5BH97</accession>
<gene>
    <name evidence="1" type="ORF">POL58_33860</name>
</gene>
<proteinExistence type="predicted"/>
<evidence type="ECO:0000313" key="2">
    <source>
        <dbReference type="Proteomes" id="UP001217838"/>
    </source>
</evidence>
<organism evidence="1 2">
    <name type="scientific">Nannocystis radixulma</name>
    <dbReference type="NCBI Taxonomy" id="2995305"/>
    <lineage>
        <taxon>Bacteria</taxon>
        <taxon>Pseudomonadati</taxon>
        <taxon>Myxococcota</taxon>
        <taxon>Polyangia</taxon>
        <taxon>Nannocystales</taxon>
        <taxon>Nannocystaceae</taxon>
        <taxon>Nannocystis</taxon>
    </lineage>
</organism>
<keyword evidence="2" id="KW-1185">Reference proteome</keyword>
<sequence length="307" mass="33583">MPKDMHPEEYGDLMVEALPMAVVGPDEVILGFQIWDMDDFDNELSLLFRANGFAKTERLAGIKDLVRDLTFIDGDLFVITDKEVHRFAGGNIKNRTTMKLPIKAARAIGGRSTKELHVVGEGVARFDGKKWTRLASQDVELTCLSVYGDVAYAGGKDGTIVQISGEQVKPMKATKIGDIDSILLDSRGVLSVAGHRGSLQGPPDKLAAVKLPQDVSHAGSVCEFKGKIYWGCVGDGDGMGLFVQNGKKLEQLSPEMCLGMIATDRYLYAGGETLVLRYDGDEFMALNLDYDEDEEKWALEPAEDEDA</sequence>
<name>A0ABT5BH97_9BACT</name>
<dbReference type="SUPFAM" id="SSF117289">
    <property type="entry name" value="Nucleoporin domain"/>
    <property type="match status" value="1"/>
</dbReference>